<feature type="transmembrane region" description="Helical" evidence="6">
    <location>
        <begin position="746"/>
        <end position="763"/>
    </location>
</feature>
<feature type="compositionally biased region" description="Polar residues" evidence="5">
    <location>
        <begin position="60"/>
        <end position="75"/>
    </location>
</feature>
<feature type="domain" description="Gram-positive cocci surface proteins LPxTG" evidence="7">
    <location>
        <begin position="734"/>
        <end position="771"/>
    </location>
</feature>
<proteinExistence type="predicted"/>
<dbReference type="STRING" id="1302250.GCA_001313225_00909"/>
<dbReference type="OrthoDB" id="2264532at2"/>
<keyword evidence="6" id="KW-0472">Membrane</keyword>
<reference evidence="8 9" key="1">
    <citation type="submission" date="2015-11" db="EMBL/GenBank/DDBJ databases">
        <title>Draft genome sequences of new species of the genus Lactobacillus isolated from orchardgrass silage.</title>
        <authorList>
            <person name="Tohno M."/>
            <person name="Tanizawa Y."/>
            <person name="Arita M."/>
        </authorList>
    </citation>
    <scope>NUCLEOTIDE SEQUENCE [LARGE SCALE GENOMIC DNA]</scope>
    <source>
        <strain evidence="8 9">IWT126</strain>
    </source>
</reference>
<accession>A0A1Z5IIM4</accession>
<dbReference type="InterPro" id="IPR022263">
    <property type="entry name" value="KxYKxGKxW"/>
</dbReference>
<dbReference type="NCBIfam" id="TIGR03715">
    <property type="entry name" value="KxYKxGKxW"/>
    <property type="match status" value="1"/>
</dbReference>
<keyword evidence="6" id="KW-0812">Transmembrane</keyword>
<dbReference type="InterPro" id="IPR013320">
    <property type="entry name" value="ConA-like_dom_sf"/>
</dbReference>
<evidence type="ECO:0000256" key="4">
    <source>
        <dbReference type="ARBA" id="ARBA00023088"/>
    </source>
</evidence>
<feature type="region of interest" description="Disordered" evidence="5">
    <location>
        <begin position="52"/>
        <end position="139"/>
    </location>
</feature>
<feature type="compositionally biased region" description="Polar residues" evidence="5">
    <location>
        <begin position="696"/>
        <end position="743"/>
    </location>
</feature>
<sequence length="771" mass="79564">MSRNNLVSPFIENKHTVRLYKQGKRWVTIGITMATLAGISLATGTTAKAADNAAGDAAPETSQSAANTPSNTATLRTPAKPAANAVNGATGSANANTTNASPTTNSANSKQNAAAAANPKVAPTPAPAPAPVQTPQATATNTIVKTTDAKGNASTDPTKTETNNPVQVSGQEVADKFTTGGSKRIDPMGDDTIGIISNSNSNSNGLVSPEITGDTVQLTNPKNEKYVEDGAVVANDAVDFKTDFNLNATVNVNWDPSMGWLGGDGMAVSFQPLDLNTAILKAKQGSYMGLVPNTKGTISYIVSSNAIGLSPATVDGKPYNRNSHWVIYQSGSNSTDAIGNVYDTKISTPQGGSTGSITYTFNVNYITDKPNDPNNNKVVTEILDSNNNIVQKYTKAVGPDQIGHNYVLGVTAASADSKAAYIVKINKYGYVPADAKLNITSNLPTNAPSVQQSGILGTPGQVIAFYKAGTQAPTTDANGKAVSVAYAVPTVPDYTLAGSQFITLTAGGVNNIELNYAKVQTVTATVTIPSNLGNQTVSKVTGVVNTIINVPVPTISGYTKDKTTVPATVNDDNTITVNTPKAKTGDAGYVTYTKIKTTDDNNQPGGSTTETTQTDTTTPPTTTPTTTDSDNDITTPTTATDSSNDTAAPTATKKSKNSQVTPSISTDSSKGTVVPEAQSATQSGSQSTTEQHAATVASSVTGQAKVTKLSNSVTAPSQSATGQKGTAQNASGQLPQTNEQSDQTKTTGFLGLIMLSLLSFFGLRRKQTGDK</sequence>
<evidence type="ECO:0000256" key="2">
    <source>
        <dbReference type="ARBA" id="ARBA00022525"/>
    </source>
</evidence>
<feature type="compositionally biased region" description="Pro residues" evidence="5">
    <location>
        <begin position="122"/>
        <end position="132"/>
    </location>
</feature>
<keyword evidence="3" id="KW-0732">Signal</keyword>
<dbReference type="SUPFAM" id="SSF49899">
    <property type="entry name" value="Concanavalin A-like lectins/glucanases"/>
    <property type="match status" value="1"/>
</dbReference>
<keyword evidence="2" id="KW-0964">Secreted</keyword>
<keyword evidence="9" id="KW-1185">Reference proteome</keyword>
<feature type="region of interest" description="Disordered" evidence="5">
    <location>
        <begin position="595"/>
        <end position="743"/>
    </location>
</feature>
<dbReference type="Gene3D" id="2.60.120.200">
    <property type="match status" value="1"/>
</dbReference>
<feature type="compositionally biased region" description="Low complexity" evidence="5">
    <location>
        <begin position="82"/>
        <end position="121"/>
    </location>
</feature>
<evidence type="ECO:0000256" key="5">
    <source>
        <dbReference type="SAM" id="MobiDB-lite"/>
    </source>
</evidence>
<feature type="compositionally biased region" description="Polar residues" evidence="5">
    <location>
        <begin position="657"/>
        <end position="671"/>
    </location>
</feature>
<dbReference type="RefSeq" id="WP_089136687.1">
    <property type="nucleotide sequence ID" value="NZ_BCMG01000006.1"/>
</dbReference>
<evidence type="ECO:0000256" key="1">
    <source>
        <dbReference type="ARBA" id="ARBA00022512"/>
    </source>
</evidence>
<evidence type="ECO:0000259" key="7">
    <source>
        <dbReference type="PROSITE" id="PS50847"/>
    </source>
</evidence>
<protein>
    <recommendedName>
        <fullName evidence="7">Gram-positive cocci surface proteins LPxTG domain-containing protein</fullName>
    </recommendedName>
</protein>
<dbReference type="PROSITE" id="PS50847">
    <property type="entry name" value="GRAM_POS_ANCHORING"/>
    <property type="match status" value="1"/>
</dbReference>
<dbReference type="InterPro" id="IPR019931">
    <property type="entry name" value="LPXTG_anchor"/>
</dbReference>
<dbReference type="EMBL" id="BCMG01000006">
    <property type="protein sequence ID" value="GAX01291.1"/>
    <property type="molecule type" value="Genomic_DNA"/>
</dbReference>
<dbReference type="AlphaFoldDB" id="A0A1Z5IIM4"/>
<gene>
    <name evidence="8" type="ORF">IWT126_01317</name>
</gene>
<evidence type="ECO:0000313" key="9">
    <source>
        <dbReference type="Proteomes" id="UP000198402"/>
    </source>
</evidence>
<feature type="compositionally biased region" description="Low complexity" evidence="5">
    <location>
        <begin position="608"/>
        <end position="652"/>
    </location>
</feature>
<comment type="caution">
    <text evidence="8">The sequence shown here is derived from an EMBL/GenBank/DDBJ whole genome shotgun (WGS) entry which is preliminary data.</text>
</comment>
<evidence type="ECO:0000256" key="3">
    <source>
        <dbReference type="ARBA" id="ARBA00022729"/>
    </source>
</evidence>
<dbReference type="Proteomes" id="UP000198402">
    <property type="component" value="Unassembled WGS sequence"/>
</dbReference>
<evidence type="ECO:0000256" key="6">
    <source>
        <dbReference type="SAM" id="Phobius"/>
    </source>
</evidence>
<keyword evidence="4" id="KW-0572">Peptidoglycan-anchor</keyword>
<dbReference type="NCBIfam" id="TIGR01167">
    <property type="entry name" value="LPXTG_anchor"/>
    <property type="match status" value="1"/>
</dbReference>
<keyword evidence="1" id="KW-0134">Cell wall</keyword>
<dbReference type="Pfam" id="PF19258">
    <property type="entry name" value="KxYKxGKxW_sig"/>
    <property type="match status" value="1"/>
</dbReference>
<evidence type="ECO:0000313" key="8">
    <source>
        <dbReference type="EMBL" id="GAX01291.1"/>
    </source>
</evidence>
<name>A0A1Z5IIM4_9LACO</name>
<keyword evidence="6" id="KW-1133">Transmembrane helix</keyword>
<feature type="compositionally biased region" description="Low complexity" evidence="5">
    <location>
        <begin position="676"/>
        <end position="691"/>
    </location>
</feature>
<organism evidence="8 9">
    <name type="scientific">Secundilactobacillus silagei JCM 19001</name>
    <dbReference type="NCBI Taxonomy" id="1302250"/>
    <lineage>
        <taxon>Bacteria</taxon>
        <taxon>Bacillati</taxon>
        <taxon>Bacillota</taxon>
        <taxon>Bacilli</taxon>
        <taxon>Lactobacillales</taxon>
        <taxon>Lactobacillaceae</taxon>
        <taxon>Secundilactobacillus</taxon>
    </lineage>
</organism>